<dbReference type="EMBL" id="MCGN01000005">
    <property type="protein sequence ID" value="ORY96620.1"/>
    <property type="molecule type" value="Genomic_DNA"/>
</dbReference>
<dbReference type="OMA" id="VHANSNT"/>
<keyword evidence="2 5" id="KW-0728">SH3 domain</keyword>
<dbReference type="OrthoDB" id="5340910at2759"/>
<evidence type="ECO:0000256" key="2">
    <source>
        <dbReference type="ARBA" id="ARBA00022443"/>
    </source>
</evidence>
<dbReference type="InParanoid" id="A0A1X2HCY9"/>
<accession>A0A1X2HCY9</accession>
<dbReference type="CDD" id="cd00174">
    <property type="entry name" value="SH3"/>
    <property type="match status" value="1"/>
</dbReference>
<evidence type="ECO:0000313" key="10">
    <source>
        <dbReference type="EMBL" id="ORY96620.1"/>
    </source>
</evidence>
<evidence type="ECO:0000313" key="11">
    <source>
        <dbReference type="Proteomes" id="UP000242180"/>
    </source>
</evidence>
<comment type="caution">
    <text evidence="10">The sequence shown here is derived from an EMBL/GenBank/DDBJ whole genome shotgun (WGS) entry which is preliminary data.</text>
</comment>
<evidence type="ECO:0000259" key="9">
    <source>
        <dbReference type="PROSITE" id="PS50002"/>
    </source>
</evidence>
<dbReference type="STRING" id="13706.A0A1X2HCY9"/>
<gene>
    <name evidence="10" type="ORF">BCR43DRAFT_458339</name>
</gene>
<evidence type="ECO:0000256" key="8">
    <source>
        <dbReference type="SAM" id="SignalP"/>
    </source>
</evidence>
<feature type="chain" id="PRO_5010887225" description="SH3 domain-containing protein" evidence="8">
    <location>
        <begin position="32"/>
        <end position="497"/>
    </location>
</feature>
<dbReference type="Proteomes" id="UP000242180">
    <property type="component" value="Unassembled WGS sequence"/>
</dbReference>
<dbReference type="Gene3D" id="2.30.30.40">
    <property type="entry name" value="SH3 Domains"/>
    <property type="match status" value="1"/>
</dbReference>
<dbReference type="AlphaFoldDB" id="A0A1X2HCY9"/>
<dbReference type="Pfam" id="PF14604">
    <property type="entry name" value="SH3_9"/>
    <property type="match status" value="1"/>
</dbReference>
<sequence>MTVPTPTYSLKNRRLVLLACLFSSLPTLVHSAGSCLSLQSSKACRSFTGYYVDLDSLELQYPYLANLSDVAAFDSALIEHFENVPDYLSLIGCATNETSPSYARYSLTRMCALLTQDSASLECNFARDIVPAPMCETDCLAWVNSVGDITQNMCNISDSTTALDNLANQCETWPGFSGTASRCIPGAENEPDNCGFLTDNDAACAYCQRNSTDTCCRRACRSTPLGAGAIAGISVGGAAGAILIGAGLIYLYRRRSRSRQGHAKEDAQSLLMGGKKDEERVHANSNTEPLLAVHDSQHLTEMTQRQPPSPVPSMEMVEAFCETMHNYPPQASDELSLTEGDIVYLIFQLDDGWGYGHNIMTAQSGVFPLMCVAPATEERLEQLLATSSPEFLSVNALAMDCNESYQHDKTLVEDDDSSKTPTSATSSVLAMRLQNIRENVRRSVSLSSMQRIQQNRLSRAAPPPPPIHESIPSSGTSMDMASSPEAYHLLTIHANNH</sequence>
<keyword evidence="4 7" id="KW-0472">Membrane</keyword>
<dbReference type="PROSITE" id="PS50002">
    <property type="entry name" value="SH3"/>
    <property type="match status" value="1"/>
</dbReference>
<name>A0A1X2HCY9_SYNRA</name>
<keyword evidence="11" id="KW-1185">Reference proteome</keyword>
<proteinExistence type="predicted"/>
<dbReference type="PANTHER" id="PTHR14167">
    <property type="entry name" value="SH3 DOMAIN-CONTAINING"/>
    <property type="match status" value="1"/>
</dbReference>
<evidence type="ECO:0000256" key="1">
    <source>
        <dbReference type="ARBA" id="ARBA00004170"/>
    </source>
</evidence>
<evidence type="ECO:0000256" key="4">
    <source>
        <dbReference type="ARBA" id="ARBA00023136"/>
    </source>
</evidence>
<dbReference type="InterPro" id="IPR036028">
    <property type="entry name" value="SH3-like_dom_sf"/>
</dbReference>
<dbReference type="SUPFAM" id="SSF50044">
    <property type="entry name" value="SH3-domain"/>
    <property type="match status" value="1"/>
</dbReference>
<feature type="compositionally biased region" description="Polar residues" evidence="6">
    <location>
        <begin position="471"/>
        <end position="480"/>
    </location>
</feature>
<reference evidence="10 11" key="1">
    <citation type="submission" date="2016-07" db="EMBL/GenBank/DDBJ databases">
        <title>Pervasive Adenine N6-methylation of Active Genes in Fungi.</title>
        <authorList>
            <consortium name="DOE Joint Genome Institute"/>
            <person name="Mondo S.J."/>
            <person name="Dannebaum R.O."/>
            <person name="Kuo R.C."/>
            <person name="Labutti K."/>
            <person name="Haridas S."/>
            <person name="Kuo A."/>
            <person name="Salamov A."/>
            <person name="Ahrendt S.R."/>
            <person name="Lipzen A."/>
            <person name="Sullivan W."/>
            <person name="Andreopoulos W.B."/>
            <person name="Clum A."/>
            <person name="Lindquist E."/>
            <person name="Daum C."/>
            <person name="Ramamoorthy G.K."/>
            <person name="Gryganskyi A."/>
            <person name="Culley D."/>
            <person name="Magnuson J.K."/>
            <person name="James T.Y."/>
            <person name="O'Malley M.A."/>
            <person name="Stajich J.E."/>
            <person name="Spatafora J.W."/>
            <person name="Visel A."/>
            <person name="Grigoriev I.V."/>
        </authorList>
    </citation>
    <scope>NUCLEOTIDE SEQUENCE [LARGE SCALE GENOMIC DNA]</scope>
    <source>
        <strain evidence="10 11">NRRL 2496</strain>
    </source>
</reference>
<dbReference type="SMART" id="SM00326">
    <property type="entry name" value="SH3"/>
    <property type="match status" value="1"/>
</dbReference>
<dbReference type="PANTHER" id="PTHR14167:SF81">
    <property type="entry name" value="ENDOPHILIN-A"/>
    <property type="match status" value="1"/>
</dbReference>
<evidence type="ECO:0000256" key="6">
    <source>
        <dbReference type="SAM" id="MobiDB-lite"/>
    </source>
</evidence>
<dbReference type="InterPro" id="IPR050384">
    <property type="entry name" value="Endophilin_SH3RF"/>
</dbReference>
<organism evidence="10 11">
    <name type="scientific">Syncephalastrum racemosum</name>
    <name type="common">Filamentous fungus</name>
    <dbReference type="NCBI Taxonomy" id="13706"/>
    <lineage>
        <taxon>Eukaryota</taxon>
        <taxon>Fungi</taxon>
        <taxon>Fungi incertae sedis</taxon>
        <taxon>Mucoromycota</taxon>
        <taxon>Mucoromycotina</taxon>
        <taxon>Mucoromycetes</taxon>
        <taxon>Mucorales</taxon>
        <taxon>Syncephalastraceae</taxon>
        <taxon>Syncephalastrum</taxon>
    </lineage>
</organism>
<evidence type="ECO:0000256" key="3">
    <source>
        <dbReference type="ARBA" id="ARBA00023054"/>
    </source>
</evidence>
<dbReference type="InterPro" id="IPR001452">
    <property type="entry name" value="SH3_domain"/>
</dbReference>
<evidence type="ECO:0000256" key="7">
    <source>
        <dbReference type="SAM" id="Phobius"/>
    </source>
</evidence>
<evidence type="ECO:0000256" key="5">
    <source>
        <dbReference type="PROSITE-ProRule" id="PRU00192"/>
    </source>
</evidence>
<keyword evidence="8" id="KW-0732">Signal</keyword>
<feature type="compositionally biased region" description="Polar residues" evidence="6">
    <location>
        <begin position="444"/>
        <end position="457"/>
    </location>
</feature>
<comment type="subcellular location">
    <subcellularLocation>
        <location evidence="1">Membrane</location>
        <topology evidence="1">Peripheral membrane protein</topology>
    </subcellularLocation>
</comment>
<protein>
    <recommendedName>
        <fullName evidence="9">SH3 domain-containing protein</fullName>
    </recommendedName>
</protein>
<feature type="domain" description="SH3" evidence="9">
    <location>
        <begin position="316"/>
        <end position="377"/>
    </location>
</feature>
<keyword evidence="7" id="KW-0812">Transmembrane</keyword>
<feature type="region of interest" description="Disordered" evidence="6">
    <location>
        <begin position="444"/>
        <end position="481"/>
    </location>
</feature>
<dbReference type="CDD" id="cd21699">
    <property type="entry name" value="JMTM_APP_like"/>
    <property type="match status" value="1"/>
</dbReference>
<keyword evidence="3" id="KW-0175">Coiled coil</keyword>
<feature type="transmembrane region" description="Helical" evidence="7">
    <location>
        <begin position="225"/>
        <end position="252"/>
    </location>
</feature>
<feature type="signal peptide" evidence="8">
    <location>
        <begin position="1"/>
        <end position="31"/>
    </location>
</feature>
<keyword evidence="7" id="KW-1133">Transmembrane helix</keyword>